<reference evidence="2" key="1">
    <citation type="submission" date="2021-01" db="EMBL/GenBank/DDBJ databases">
        <authorList>
            <person name="Corre E."/>
            <person name="Pelletier E."/>
            <person name="Niang G."/>
            <person name="Scheremetjew M."/>
            <person name="Finn R."/>
            <person name="Kale V."/>
            <person name="Holt S."/>
            <person name="Cochrane G."/>
            <person name="Meng A."/>
            <person name="Brown T."/>
            <person name="Cohen L."/>
        </authorList>
    </citation>
    <scope>NUCLEOTIDE SEQUENCE</scope>
</reference>
<dbReference type="AlphaFoldDB" id="A0A7S1EZK1"/>
<gene>
    <name evidence="2" type="ORF">NSCI0253_LOCUS9378</name>
</gene>
<dbReference type="InterPro" id="IPR015422">
    <property type="entry name" value="PyrdxlP-dep_Trfase_small"/>
</dbReference>
<accession>A0A7S1EZK1</accession>
<dbReference type="PANTHER" id="PTHR43686:SF1">
    <property type="entry name" value="AMINOTRAN_5 DOMAIN-CONTAINING PROTEIN"/>
    <property type="match status" value="1"/>
</dbReference>
<dbReference type="Gene3D" id="3.90.1150.10">
    <property type="entry name" value="Aspartate Aminotransferase, domain 1"/>
    <property type="match status" value="1"/>
</dbReference>
<name>A0A7S1EZK1_NOCSC</name>
<dbReference type="SUPFAM" id="SSF53383">
    <property type="entry name" value="PLP-dependent transferases"/>
    <property type="match status" value="1"/>
</dbReference>
<feature type="domain" description="Aminotransferase class V" evidence="1">
    <location>
        <begin position="201"/>
        <end position="472"/>
    </location>
</feature>
<dbReference type="EMBL" id="HBFQ01013489">
    <property type="protein sequence ID" value="CAD8835030.1"/>
    <property type="molecule type" value="Transcribed_RNA"/>
</dbReference>
<evidence type="ECO:0000259" key="1">
    <source>
        <dbReference type="Pfam" id="PF00266"/>
    </source>
</evidence>
<protein>
    <recommendedName>
        <fullName evidence="1">Aminotransferase class V domain-containing protein</fullName>
    </recommendedName>
</protein>
<dbReference type="Gene3D" id="3.40.640.10">
    <property type="entry name" value="Type I PLP-dependent aspartate aminotransferase-like (Major domain)"/>
    <property type="match status" value="1"/>
</dbReference>
<organism evidence="2">
    <name type="scientific">Noctiluca scintillans</name>
    <name type="common">Sea sparkle</name>
    <name type="synonym">Red tide dinoflagellate</name>
    <dbReference type="NCBI Taxonomy" id="2966"/>
    <lineage>
        <taxon>Eukaryota</taxon>
        <taxon>Sar</taxon>
        <taxon>Alveolata</taxon>
        <taxon>Dinophyceae</taxon>
        <taxon>Noctilucales</taxon>
        <taxon>Noctilucaceae</taxon>
        <taxon>Noctiluca</taxon>
    </lineage>
</organism>
<evidence type="ECO:0000313" key="2">
    <source>
        <dbReference type="EMBL" id="CAD8835030.1"/>
    </source>
</evidence>
<dbReference type="InterPro" id="IPR015421">
    <property type="entry name" value="PyrdxlP-dep_Trfase_major"/>
</dbReference>
<dbReference type="InterPro" id="IPR000192">
    <property type="entry name" value="Aminotrans_V_dom"/>
</dbReference>
<dbReference type="Pfam" id="PF00266">
    <property type="entry name" value="Aminotran_5"/>
    <property type="match status" value="1"/>
</dbReference>
<proteinExistence type="predicted"/>
<dbReference type="InterPro" id="IPR015424">
    <property type="entry name" value="PyrdxlP-dep_Trfase"/>
</dbReference>
<dbReference type="PANTHER" id="PTHR43686">
    <property type="entry name" value="SULFURTRANSFERASE-RELATED"/>
    <property type="match status" value="1"/>
</dbReference>
<sequence>MGAACCADVSVCEEVTCSEDRFHFLGGDFEQAVDFLRNEIVGRNRLIQGPFGPMVKVYADYTASGQALRFLGEYTQWIRQMMANSHTQDSATGLFMNECLDDAILSIKTSVNAKDNFVVLCCGTGSTGAMQKLQQILGIYQPPAAWESLGMLVDPTGDWRGATVKNSIFDKSASPDHGPRWVRAREVVKSKLRQSESLPLVIVGPFEHHSNELSWREGLCDCERLPSSASFETDLDALELLLHRHQSASPKRIIIGSISDCSNVTGMRNDLRAISRLFRRFGALLFVDFAASGPYTEINCNPADGELLFDACFVSPHKFLGGDASCGLLVLRRTLYDTSLPPTFAGGGTVKFVTQQRHSYSDEVVERESAGTPGLLQIMQCALALEVKEALGPARIEEKEASLLKDFFMWLKATWPEEIVVLGNPDPTKRHPIISFNVVRPHPLSARFVTCLLSDLFGIQTRAGCSCAGPHGQDLYGLSNETVEQLMSYVAKDGEEADPDLVSVKPAWVRFNLHFTHDSVEIEYIKRALSFVVRHGYRFLSLYMFDMCTGAWIFTLPTWCHEHLLKDEVQDQPASPRESVNRWREQHTFGVHAALRGMQSRNLSSESSRRARLEEQLLSAERCLTLLPTIDPVPPPEPFPQYHLPSLGLRPPFVVAPGMVCNQEGWVTATHSECYEI</sequence>